<proteinExistence type="predicted"/>
<reference evidence="1 2" key="1">
    <citation type="submission" date="2019-04" db="EMBL/GenBank/DDBJ databases">
        <title>Sulfurimonas crateris sp. nov. a facultative anaerobic sulfur-oxidizing chemolithautotrophic bacterium isolated from a terrestrial mud vulcano.</title>
        <authorList>
            <person name="Ratnikova N.M."/>
            <person name="Slobodkin A.I."/>
            <person name="Merkel A.Y."/>
            <person name="Novikov A."/>
            <person name="Bonch-Osmolovskaya E.A."/>
            <person name="Slobodkina G.B."/>
        </authorList>
    </citation>
    <scope>NUCLEOTIDE SEQUENCE [LARGE SCALE GENOMIC DNA]</scope>
    <source>
        <strain evidence="1 2">SN118</strain>
    </source>
</reference>
<dbReference type="RefSeq" id="WP_137014068.1">
    <property type="nucleotide sequence ID" value="NZ_SZPX01000006.1"/>
</dbReference>
<evidence type="ECO:0000313" key="1">
    <source>
        <dbReference type="EMBL" id="TKI68881.1"/>
    </source>
</evidence>
<dbReference type="OrthoDB" id="9947153at2"/>
<dbReference type="Proteomes" id="UP000309561">
    <property type="component" value="Unassembled WGS sequence"/>
</dbReference>
<gene>
    <name evidence="1" type="ORF">FCU45_07915</name>
</gene>
<dbReference type="EMBL" id="SZPX01000006">
    <property type="protein sequence ID" value="TKI68881.1"/>
    <property type="molecule type" value="Genomic_DNA"/>
</dbReference>
<name>A0A4U2Z7K8_9BACT</name>
<accession>A0A4U2Z7K8</accession>
<organism evidence="1 2">
    <name type="scientific">Sulfurimonas crateris</name>
    <dbReference type="NCBI Taxonomy" id="2574727"/>
    <lineage>
        <taxon>Bacteria</taxon>
        <taxon>Pseudomonadati</taxon>
        <taxon>Campylobacterota</taxon>
        <taxon>Epsilonproteobacteria</taxon>
        <taxon>Campylobacterales</taxon>
        <taxon>Sulfurimonadaceae</taxon>
        <taxon>Sulfurimonas</taxon>
    </lineage>
</organism>
<dbReference type="AlphaFoldDB" id="A0A4U2Z7K8"/>
<evidence type="ECO:0000313" key="2">
    <source>
        <dbReference type="Proteomes" id="UP000309561"/>
    </source>
</evidence>
<sequence length="129" mass="14352">MQVIKHGFSIKSEVLEISSIKPGGSGTMNGNDYPASTKFRTVNIIEEPFEGTQKEIEEIVEYQVICSSNKEAEDVTNLLRNLRAKNLPVFVNTSIPKLYSGSQIYTAKSIDLGVAFIELNRTHDKKSQS</sequence>
<comment type="caution">
    <text evidence="1">The sequence shown here is derived from an EMBL/GenBank/DDBJ whole genome shotgun (WGS) entry which is preliminary data.</text>
</comment>
<protein>
    <submittedName>
        <fullName evidence="1">Uncharacterized protein</fullName>
    </submittedName>
</protein>
<keyword evidence="2" id="KW-1185">Reference proteome</keyword>